<feature type="compositionally biased region" description="Acidic residues" evidence="1">
    <location>
        <begin position="16"/>
        <end position="44"/>
    </location>
</feature>
<organism evidence="2 3">
    <name type="scientific">Megaselia scalaris</name>
    <name type="common">Humpbacked fly</name>
    <name type="synonym">Phora scalaris</name>
    <dbReference type="NCBI Taxonomy" id="36166"/>
    <lineage>
        <taxon>Eukaryota</taxon>
        <taxon>Metazoa</taxon>
        <taxon>Ecdysozoa</taxon>
        <taxon>Arthropoda</taxon>
        <taxon>Hexapoda</taxon>
        <taxon>Insecta</taxon>
        <taxon>Pterygota</taxon>
        <taxon>Neoptera</taxon>
        <taxon>Endopterygota</taxon>
        <taxon>Diptera</taxon>
        <taxon>Brachycera</taxon>
        <taxon>Muscomorpha</taxon>
        <taxon>Platypezoidea</taxon>
        <taxon>Phoridae</taxon>
        <taxon>Megaseliini</taxon>
        <taxon>Megaselia</taxon>
    </lineage>
</organism>
<dbReference type="HOGENOM" id="CLU_1437839_0_0_1"/>
<accession>T1H3U2</accession>
<name>T1H3U2_MEGSC</name>
<evidence type="ECO:0000256" key="1">
    <source>
        <dbReference type="SAM" id="MobiDB-lite"/>
    </source>
</evidence>
<reference evidence="3" key="1">
    <citation type="submission" date="2013-02" db="EMBL/GenBank/DDBJ databases">
        <authorList>
            <person name="Hughes D."/>
        </authorList>
    </citation>
    <scope>NUCLEOTIDE SEQUENCE</scope>
    <source>
        <strain>Durham</strain>
        <strain evidence="3">NC isolate 2 -- Noor lab</strain>
    </source>
</reference>
<dbReference type="Proteomes" id="UP000015102">
    <property type="component" value="Unassembled WGS sequence"/>
</dbReference>
<protein>
    <submittedName>
        <fullName evidence="2">Uncharacterized protein</fullName>
    </submittedName>
</protein>
<evidence type="ECO:0000313" key="3">
    <source>
        <dbReference type="Proteomes" id="UP000015102"/>
    </source>
</evidence>
<feature type="region of interest" description="Disordered" evidence="1">
    <location>
        <begin position="1"/>
        <end position="63"/>
    </location>
</feature>
<evidence type="ECO:0000313" key="2">
    <source>
        <dbReference type="EnsemblMetazoa" id="MESCA010930-PA"/>
    </source>
</evidence>
<sequence length="189" mass="20714">MDPLGSICSSQHEGDILEEEADNEEDRDDVLDELNEIDEEEEEDKMCNSDVKSSPSEPTKRDISAVKRELSLNLDGVAISSAVGLSTKMAVDLTDISPGSASLILNKQTKAQLNVPQIQSPSNSIFTTTSAEDEMTSQSVTPSEFGYQHLNRQSNVISSLENSPNSYENLEVAFLNETRKLIPPPSPKR</sequence>
<reference evidence="2" key="2">
    <citation type="submission" date="2015-06" db="UniProtKB">
        <authorList>
            <consortium name="EnsemblMetazoa"/>
        </authorList>
    </citation>
    <scope>IDENTIFICATION</scope>
</reference>
<keyword evidence="3" id="KW-1185">Reference proteome</keyword>
<dbReference type="AlphaFoldDB" id="T1H3U2"/>
<dbReference type="EnsemblMetazoa" id="MESCA010930-RA">
    <property type="protein sequence ID" value="MESCA010930-PA"/>
    <property type="gene ID" value="MESCA010930"/>
</dbReference>
<dbReference type="EMBL" id="CAQQ02381130">
    <property type="status" value="NOT_ANNOTATED_CDS"/>
    <property type="molecule type" value="Genomic_DNA"/>
</dbReference>
<dbReference type="STRING" id="36166.T1H3U2"/>
<proteinExistence type="predicted"/>